<dbReference type="CDD" id="cd00751">
    <property type="entry name" value="thiolase"/>
    <property type="match status" value="1"/>
</dbReference>
<keyword evidence="3 6" id="KW-0808">Transferase</keyword>
<dbReference type="RefSeq" id="WP_213171032.1">
    <property type="nucleotide sequence ID" value="NZ_CP070496.1"/>
</dbReference>
<evidence type="ECO:0000256" key="2">
    <source>
        <dbReference type="ARBA" id="ARBA00012705"/>
    </source>
</evidence>
<evidence type="ECO:0000256" key="6">
    <source>
        <dbReference type="RuleBase" id="RU003557"/>
    </source>
</evidence>
<dbReference type="AlphaFoldDB" id="A0A895XGP9"/>
<dbReference type="Pfam" id="PF00108">
    <property type="entry name" value="Thiolase_N"/>
    <property type="match status" value="1"/>
</dbReference>
<dbReference type="GO" id="GO:0003985">
    <property type="term" value="F:acetyl-CoA C-acetyltransferase activity"/>
    <property type="evidence" value="ECO:0007669"/>
    <property type="project" value="UniProtKB-EC"/>
</dbReference>
<proteinExistence type="inferred from homology"/>
<protein>
    <recommendedName>
        <fullName evidence="5">Probable acetyl-CoA acetyltransferase</fullName>
        <ecNumber evidence="2">2.3.1.9</ecNumber>
    </recommendedName>
</protein>
<dbReference type="PANTHER" id="PTHR18919:SF107">
    <property type="entry name" value="ACETYL-COA ACETYLTRANSFERASE, CYTOSOLIC"/>
    <property type="match status" value="1"/>
</dbReference>
<feature type="domain" description="Thiolase C-terminal" evidence="8">
    <location>
        <begin position="260"/>
        <end position="380"/>
    </location>
</feature>
<organism evidence="9 10">
    <name type="scientific">Natronoglycomyces albus</name>
    <dbReference type="NCBI Taxonomy" id="2811108"/>
    <lineage>
        <taxon>Bacteria</taxon>
        <taxon>Bacillati</taxon>
        <taxon>Actinomycetota</taxon>
        <taxon>Actinomycetes</taxon>
        <taxon>Glycomycetales</taxon>
        <taxon>Glycomycetaceae</taxon>
        <taxon>Natronoglycomyces</taxon>
    </lineage>
</organism>
<feature type="domain" description="Thiolase N-terminal" evidence="7">
    <location>
        <begin position="3"/>
        <end position="253"/>
    </location>
</feature>
<dbReference type="SUPFAM" id="SSF53901">
    <property type="entry name" value="Thiolase-like"/>
    <property type="match status" value="2"/>
</dbReference>
<dbReference type="EC" id="2.3.1.9" evidence="2"/>
<keyword evidence="10" id="KW-1185">Reference proteome</keyword>
<evidence type="ECO:0000259" key="7">
    <source>
        <dbReference type="Pfam" id="PF00108"/>
    </source>
</evidence>
<evidence type="ECO:0000256" key="5">
    <source>
        <dbReference type="ARBA" id="ARBA00040529"/>
    </source>
</evidence>
<dbReference type="Pfam" id="PF02803">
    <property type="entry name" value="Thiolase_C"/>
    <property type="match status" value="1"/>
</dbReference>
<dbReference type="InterPro" id="IPR016039">
    <property type="entry name" value="Thiolase-like"/>
</dbReference>
<reference evidence="9" key="1">
    <citation type="submission" date="2021-02" db="EMBL/GenBank/DDBJ databases">
        <title>Natronoglycomyces albus gen. nov., sp. nov, a haloalkaliphilic actinobacterium from a soda solonchak soil.</title>
        <authorList>
            <person name="Sorokin D.Y."/>
            <person name="Khijniak T.V."/>
            <person name="Zakharycheva A.P."/>
            <person name="Boueva O.V."/>
            <person name="Ariskina E.V."/>
            <person name="Hahnke R.L."/>
            <person name="Bunk B."/>
            <person name="Sproer C."/>
            <person name="Schumann P."/>
            <person name="Evtushenko L.I."/>
            <person name="Kublanov I.V."/>
        </authorList>
    </citation>
    <scope>NUCLEOTIDE SEQUENCE</scope>
    <source>
        <strain evidence="9">DSM 106290</strain>
    </source>
</reference>
<dbReference type="Gene3D" id="3.40.47.10">
    <property type="match status" value="2"/>
</dbReference>
<evidence type="ECO:0000256" key="1">
    <source>
        <dbReference type="ARBA" id="ARBA00010982"/>
    </source>
</evidence>
<evidence type="ECO:0000256" key="3">
    <source>
        <dbReference type="ARBA" id="ARBA00022679"/>
    </source>
</evidence>
<dbReference type="InterPro" id="IPR002155">
    <property type="entry name" value="Thiolase"/>
</dbReference>
<dbReference type="InterPro" id="IPR020616">
    <property type="entry name" value="Thiolase_N"/>
</dbReference>
<dbReference type="PANTHER" id="PTHR18919">
    <property type="entry name" value="ACETYL-COA C-ACYLTRANSFERASE"/>
    <property type="match status" value="1"/>
</dbReference>
<name>A0A895XGP9_9ACTN</name>
<dbReference type="KEGG" id="nav:JQS30_14910"/>
<sequence length="383" mass="40252">MDVYLADAARTPFGRRGGVVARLHVAQLAAIPLQQLLLRNPLLADVDHTEIYLGADITAESGPNLARSAALISGLSEHFPAITIDRRESSGLDALILAARAVRLEDSHSAVAAAVGSASRVGFQLNTPDTAYPTHLRLFPSGSEEHVGQLLPSAWRHGPGWFAQLAAYQYDIDRAAQDGWALHSHSLAHQAWQDGIPQDHMSVVDGHCSDECILTEIDSRTMGAQPPLFTTDGTITVGNSAVDADGAAALLVSSFPGPDPMARFIGGETVGVAPNEYPLASAAAIRKVLARHNLKASDIAAWEIEERYAAATLVCLAQMPELGKKLVNTAGSTISYGHAGPASALRSLINLCTVLRRRGGGYGVAATNVAAGQGMAVIVRVDG</sequence>
<dbReference type="PIRSF" id="PIRSF000429">
    <property type="entry name" value="Ac-CoA_Ac_transf"/>
    <property type="match status" value="1"/>
</dbReference>
<gene>
    <name evidence="9" type="ORF">JQS30_14910</name>
</gene>
<accession>A0A895XGP9</accession>
<dbReference type="InterPro" id="IPR020617">
    <property type="entry name" value="Thiolase_C"/>
</dbReference>
<comment type="similarity">
    <text evidence="1 6">Belongs to the thiolase-like superfamily. Thiolase family.</text>
</comment>
<dbReference type="Proteomes" id="UP000662939">
    <property type="component" value="Chromosome"/>
</dbReference>
<keyword evidence="4 6" id="KW-0012">Acyltransferase</keyword>
<evidence type="ECO:0000256" key="4">
    <source>
        <dbReference type="ARBA" id="ARBA00023315"/>
    </source>
</evidence>
<evidence type="ECO:0000313" key="9">
    <source>
        <dbReference type="EMBL" id="QSB05031.1"/>
    </source>
</evidence>
<evidence type="ECO:0000313" key="10">
    <source>
        <dbReference type="Proteomes" id="UP000662939"/>
    </source>
</evidence>
<evidence type="ECO:0000259" key="8">
    <source>
        <dbReference type="Pfam" id="PF02803"/>
    </source>
</evidence>
<dbReference type="EMBL" id="CP070496">
    <property type="protein sequence ID" value="QSB05031.1"/>
    <property type="molecule type" value="Genomic_DNA"/>
</dbReference>